<evidence type="ECO:0000256" key="2">
    <source>
        <dbReference type="ARBA" id="ARBA00022980"/>
    </source>
</evidence>
<evidence type="ECO:0000256" key="6">
    <source>
        <dbReference type="SAM" id="Coils"/>
    </source>
</evidence>
<gene>
    <name evidence="5" type="primary">rpmC</name>
    <name evidence="7" type="ORF">A3I51_05830</name>
</gene>
<evidence type="ECO:0000313" key="7">
    <source>
        <dbReference type="EMBL" id="OGG31122.1"/>
    </source>
</evidence>
<dbReference type="EMBL" id="MFKA01000076">
    <property type="protein sequence ID" value="OGG31122.1"/>
    <property type="molecule type" value="Genomic_DNA"/>
</dbReference>
<evidence type="ECO:0000256" key="4">
    <source>
        <dbReference type="ARBA" id="ARBA00035204"/>
    </source>
</evidence>
<proteinExistence type="inferred from homology"/>
<reference evidence="7 8" key="1">
    <citation type="journal article" date="2016" name="Nat. Commun.">
        <title>Thousands of microbial genomes shed light on interconnected biogeochemical processes in an aquifer system.</title>
        <authorList>
            <person name="Anantharaman K."/>
            <person name="Brown C.T."/>
            <person name="Hug L.A."/>
            <person name="Sharon I."/>
            <person name="Castelle C.J."/>
            <person name="Probst A.J."/>
            <person name="Thomas B.C."/>
            <person name="Singh A."/>
            <person name="Wilkins M.J."/>
            <person name="Karaoz U."/>
            <person name="Brodie E.L."/>
            <person name="Williams K.H."/>
            <person name="Hubbard S.S."/>
            <person name="Banfield J.F."/>
        </authorList>
    </citation>
    <scope>NUCLEOTIDE SEQUENCE [LARGE SCALE GENOMIC DNA]</scope>
</reference>
<dbReference type="GO" id="GO:0005840">
    <property type="term" value="C:ribosome"/>
    <property type="evidence" value="ECO:0007669"/>
    <property type="project" value="UniProtKB-KW"/>
</dbReference>
<comment type="caution">
    <text evidence="7">The sequence shown here is derived from an EMBL/GenBank/DDBJ whole genome shotgun (WGS) entry which is preliminary data.</text>
</comment>
<dbReference type="GO" id="GO:0003735">
    <property type="term" value="F:structural constituent of ribosome"/>
    <property type="evidence" value="ECO:0007669"/>
    <property type="project" value="InterPro"/>
</dbReference>
<dbReference type="InterPro" id="IPR001854">
    <property type="entry name" value="Ribosomal_uL29"/>
</dbReference>
<evidence type="ECO:0000313" key="8">
    <source>
        <dbReference type="Proteomes" id="UP000179209"/>
    </source>
</evidence>
<name>A0A1F6B2Z8_9BACT</name>
<dbReference type="SUPFAM" id="SSF46561">
    <property type="entry name" value="Ribosomal protein L29 (L29p)"/>
    <property type="match status" value="1"/>
</dbReference>
<comment type="similarity">
    <text evidence="1 5">Belongs to the universal ribosomal protein uL29 family.</text>
</comment>
<dbReference type="HAMAP" id="MF_00374">
    <property type="entry name" value="Ribosomal_uL29"/>
    <property type="match status" value="1"/>
</dbReference>
<dbReference type="GO" id="GO:1990904">
    <property type="term" value="C:ribonucleoprotein complex"/>
    <property type="evidence" value="ECO:0007669"/>
    <property type="project" value="UniProtKB-KW"/>
</dbReference>
<protein>
    <recommendedName>
        <fullName evidence="4 5">Large ribosomal subunit protein uL29</fullName>
    </recommendedName>
</protein>
<dbReference type="Pfam" id="PF00831">
    <property type="entry name" value="Ribosomal_L29"/>
    <property type="match status" value="1"/>
</dbReference>
<evidence type="ECO:0000256" key="1">
    <source>
        <dbReference type="ARBA" id="ARBA00009254"/>
    </source>
</evidence>
<keyword evidence="2 5" id="KW-0689">Ribosomal protein</keyword>
<feature type="coiled-coil region" evidence="6">
    <location>
        <begin position="7"/>
        <end position="34"/>
    </location>
</feature>
<dbReference type="AlphaFoldDB" id="A0A1F6B2Z8"/>
<evidence type="ECO:0000256" key="3">
    <source>
        <dbReference type="ARBA" id="ARBA00023274"/>
    </source>
</evidence>
<sequence>MKKKDIKELVTKEVSELKKQLSDLINKLKKIQIDQKVGKLKNTNLYGEVLKDIARIKTVIRQKEQTKL</sequence>
<dbReference type="NCBIfam" id="TIGR00012">
    <property type="entry name" value="L29"/>
    <property type="match status" value="1"/>
</dbReference>
<evidence type="ECO:0000256" key="5">
    <source>
        <dbReference type="HAMAP-Rule" id="MF_00374"/>
    </source>
</evidence>
<keyword evidence="6" id="KW-0175">Coiled coil</keyword>
<dbReference type="Proteomes" id="UP000179209">
    <property type="component" value="Unassembled WGS sequence"/>
</dbReference>
<dbReference type="GO" id="GO:0006412">
    <property type="term" value="P:translation"/>
    <property type="evidence" value="ECO:0007669"/>
    <property type="project" value="UniProtKB-UniRule"/>
</dbReference>
<dbReference type="Gene3D" id="1.10.287.310">
    <property type="match status" value="1"/>
</dbReference>
<keyword evidence="3 5" id="KW-0687">Ribonucleoprotein</keyword>
<dbReference type="InterPro" id="IPR036049">
    <property type="entry name" value="Ribosomal_uL29_sf"/>
</dbReference>
<organism evidence="7 8">
    <name type="scientific">Candidatus Gottesmanbacteria bacterium RIFCSPLOWO2_02_FULL_38_8</name>
    <dbReference type="NCBI Taxonomy" id="1798397"/>
    <lineage>
        <taxon>Bacteria</taxon>
        <taxon>Candidatus Gottesmaniibacteriota</taxon>
    </lineage>
</organism>
<accession>A0A1F6B2Z8</accession>